<feature type="transmembrane region" description="Helical" evidence="7">
    <location>
        <begin position="6"/>
        <end position="23"/>
    </location>
</feature>
<evidence type="ECO:0000256" key="4">
    <source>
        <dbReference type="ARBA" id="ARBA00022989"/>
    </source>
</evidence>
<keyword evidence="6" id="KW-0520">NAD</keyword>
<keyword evidence="3 6" id="KW-0812">Transmembrane</keyword>
<evidence type="ECO:0000256" key="2">
    <source>
        <dbReference type="ARBA" id="ARBA00010535"/>
    </source>
</evidence>
<dbReference type="PANTHER" id="PTHR11432">
    <property type="entry name" value="NADH DEHYDROGENASE SUBUNIT 1"/>
    <property type="match status" value="1"/>
</dbReference>
<dbReference type="InterPro" id="IPR001694">
    <property type="entry name" value="NADH_UbQ_OxRdtase_su1/FPO"/>
</dbReference>
<keyword evidence="9" id="KW-1185">Reference proteome</keyword>
<evidence type="ECO:0000256" key="5">
    <source>
        <dbReference type="ARBA" id="ARBA00023136"/>
    </source>
</evidence>
<organism evidence="8 9">
    <name type="scientific">Gossypium trilobum</name>
    <dbReference type="NCBI Taxonomy" id="34281"/>
    <lineage>
        <taxon>Eukaryota</taxon>
        <taxon>Viridiplantae</taxon>
        <taxon>Streptophyta</taxon>
        <taxon>Embryophyta</taxon>
        <taxon>Tracheophyta</taxon>
        <taxon>Spermatophyta</taxon>
        <taxon>Magnoliopsida</taxon>
        <taxon>eudicotyledons</taxon>
        <taxon>Gunneridae</taxon>
        <taxon>Pentapetalae</taxon>
        <taxon>rosids</taxon>
        <taxon>malvids</taxon>
        <taxon>Malvales</taxon>
        <taxon>Malvaceae</taxon>
        <taxon>Malvoideae</taxon>
        <taxon>Gossypium</taxon>
    </lineage>
</organism>
<evidence type="ECO:0000256" key="1">
    <source>
        <dbReference type="ARBA" id="ARBA00004141"/>
    </source>
</evidence>
<dbReference type="Pfam" id="PF00146">
    <property type="entry name" value="NADHdh"/>
    <property type="match status" value="1"/>
</dbReference>
<keyword evidence="4 7" id="KW-1133">Transmembrane helix</keyword>
<dbReference type="GO" id="GO:0009060">
    <property type="term" value="P:aerobic respiration"/>
    <property type="evidence" value="ECO:0007669"/>
    <property type="project" value="TreeGrafter"/>
</dbReference>
<protein>
    <recommendedName>
        <fullName evidence="10">NADH-ubiquinone oxidoreductase chain 1</fullName>
    </recommendedName>
</protein>
<dbReference type="Proteomes" id="UP000593568">
    <property type="component" value="Unassembled WGS sequence"/>
</dbReference>
<evidence type="ECO:0000256" key="7">
    <source>
        <dbReference type="SAM" id="Phobius"/>
    </source>
</evidence>
<keyword evidence="5 7" id="KW-0472">Membrane</keyword>
<comment type="caution">
    <text evidence="8">The sequence shown here is derived from an EMBL/GenBank/DDBJ whole genome shotgun (WGS) entry which is preliminary data.</text>
</comment>
<proteinExistence type="inferred from homology"/>
<dbReference type="AlphaFoldDB" id="A0A7J9EJK1"/>
<dbReference type="GO" id="GO:0005886">
    <property type="term" value="C:plasma membrane"/>
    <property type="evidence" value="ECO:0007669"/>
    <property type="project" value="UniProtKB-SubCell"/>
</dbReference>
<dbReference type="GO" id="GO:0003954">
    <property type="term" value="F:NADH dehydrogenase activity"/>
    <property type="evidence" value="ECO:0007669"/>
    <property type="project" value="TreeGrafter"/>
</dbReference>
<evidence type="ECO:0000256" key="3">
    <source>
        <dbReference type="ARBA" id="ARBA00022692"/>
    </source>
</evidence>
<name>A0A7J9EJK1_9ROSI</name>
<comment type="similarity">
    <text evidence="2 6">Belongs to the complex I subunit 1 family.</text>
</comment>
<sequence length="63" mass="6911">MLVPILTLVMGITIGVLVIVWLEREISVGIQQRIGLEYDGPLGILQALADGTKLLFQIEYSSI</sequence>
<evidence type="ECO:0000313" key="8">
    <source>
        <dbReference type="EMBL" id="MBA0773222.1"/>
    </source>
</evidence>
<evidence type="ECO:0000256" key="6">
    <source>
        <dbReference type="RuleBase" id="RU000471"/>
    </source>
</evidence>
<reference evidence="8 9" key="1">
    <citation type="journal article" date="2019" name="Genome Biol. Evol.">
        <title>Insights into the evolution of the New World diploid cottons (Gossypium, subgenus Houzingenia) based on genome sequencing.</title>
        <authorList>
            <person name="Grover C.E."/>
            <person name="Arick M.A. 2nd"/>
            <person name="Thrash A."/>
            <person name="Conover J.L."/>
            <person name="Sanders W.S."/>
            <person name="Peterson D.G."/>
            <person name="Frelichowski J.E."/>
            <person name="Scheffler J.A."/>
            <person name="Scheffler B.E."/>
            <person name="Wendel J.F."/>
        </authorList>
    </citation>
    <scope>NUCLEOTIDE SEQUENCE [LARGE SCALE GENOMIC DNA]</scope>
    <source>
        <strain evidence="8">8</strain>
        <tissue evidence="8">Leaf</tissue>
    </source>
</reference>
<comment type="subcellular location">
    <subcellularLocation>
        <location evidence="6">Cell membrane</location>
        <topology evidence="6">Multi-pass membrane protein</topology>
    </subcellularLocation>
    <subcellularLocation>
        <location evidence="1">Membrane</location>
        <topology evidence="1">Multi-pass membrane protein</topology>
    </subcellularLocation>
</comment>
<evidence type="ECO:0008006" key="10">
    <source>
        <dbReference type="Google" id="ProtNLM"/>
    </source>
</evidence>
<accession>A0A7J9EJK1</accession>
<dbReference type="EMBL" id="JABEZW010000008">
    <property type="protein sequence ID" value="MBA0773222.1"/>
    <property type="molecule type" value="Genomic_DNA"/>
</dbReference>
<gene>
    <name evidence="8" type="ORF">Gotri_008516</name>
</gene>
<evidence type="ECO:0000313" key="9">
    <source>
        <dbReference type="Proteomes" id="UP000593568"/>
    </source>
</evidence>
<dbReference type="PANTHER" id="PTHR11432:SF3">
    <property type="entry name" value="NADH-UBIQUINONE OXIDOREDUCTASE CHAIN 1"/>
    <property type="match status" value="1"/>
</dbReference>